<dbReference type="SMART" id="SM00460">
    <property type="entry name" value="TGc"/>
    <property type="match status" value="1"/>
</dbReference>
<dbReference type="AlphaFoldDB" id="A0A2Z5TP59"/>
<dbReference type="OrthoDB" id="9788327at2"/>
<dbReference type="Gene3D" id="3.10.620.30">
    <property type="match status" value="1"/>
</dbReference>
<sequence>MNYHQNADRQRRYAIRKMSVCVGSVLVGFFFLNGNTVTAHAAETDMVSSTISIQDIDVSNSGTKLSTNDESSVASNISSKLTSKEIESESTPTGAVPVSAVNNIGISKSENGISSEAQSTLIEEVPKISEGDVKETILKPVAHNYYEDEQYELSQRQVTVIEGRPVKLSLKKVGSEETVKNVEWFVRTHYPKSEVYKAGESIKDESGSKELLRLDTDGTVTNLNQQDKTSHAELWARHNQRLYRAVVELPSSAESRGILQEEEAHREAEKIVKNFEGLSDVEKAKAAHDWLVNNVDYVEREALKDQTAYSAIIEKKTVCAGYAKAFKLLMDKMGILTHTQFGTIIGARAGSENHLWNVINLGGEWYHVDATWDDPRYTLGGGGRYRVSNENNEHFLIHDEDFDLTSNTKRHYLKTRRDNMGERYRYYGFEERGIVARSIDEAKTVLERQYHKATIEKLSTGSSSVEKGFMTLELMAPNKVSRHNIENKLAEIVGHGHFETISSNYGGYQLHRFRLKLFAEDVKERQILVSDVRLKAVDSDNKKISSIEVELGREVELNEANFTLTGARLARVEKLAGTKYKLLLDEPQRMTDAKVKVAINKRAYQFTLINSEVPIDVKRAEMPKATFIATGETTGYLSNVKPGMEYLIDQLDQIKWVSITGDRVELENIGPRNVYVRVKETETAFASPLQRIEIKKADDPRGVKVHSNQIVGVNKDMEYRRKGDTVWFWSSGNILKGLVNGEYEIRTRATGDHLASNIEVVNLTGGLQATQENIAKQQARAEQEAAARQTEAKRQVEAEKAKVQEQSKTEQDAKRKAEEKAAVEKAKVEQDAKRKAEEKAAIEKAKAEQDAKRKAEEKAAIEKAKAEQEAKRKAEEKAAIEKAKAEQDAKRKAEEKAAVEKAKAEQEAKRKAEEKAAIEKAKAEQEAKRKAAETQNKEQEVARQVETNSQSEAQPQSQVASGVTTVQHQESTSQRSAVSQGQTGAQRAATTTHQAPAQSLTTEQTQNNPVTPKASEGEKANVEKKSEDKKATSKEQVASAQEVKKATEKKQNLALPLVLALSAIILGLFGYSKMQNKKED</sequence>
<feature type="transmembrane region" description="Helical" evidence="3">
    <location>
        <begin position="1053"/>
        <end position="1071"/>
    </location>
</feature>
<dbReference type="KEGG" id="srq:SR187_7110"/>
<dbReference type="InterPro" id="IPR005877">
    <property type="entry name" value="YSIRK_signal_dom"/>
</dbReference>
<dbReference type="Pfam" id="PF01841">
    <property type="entry name" value="Transglut_core"/>
    <property type="match status" value="1"/>
</dbReference>
<feature type="compositionally biased region" description="Basic and acidic residues" evidence="2">
    <location>
        <begin position="800"/>
        <end position="943"/>
    </location>
</feature>
<accession>A0A2Z5TP59</accession>
<feature type="compositionally biased region" description="Basic and acidic residues" evidence="2">
    <location>
        <begin position="1015"/>
        <end position="1033"/>
    </location>
</feature>
<evidence type="ECO:0000259" key="4">
    <source>
        <dbReference type="SMART" id="SM00460"/>
    </source>
</evidence>
<dbReference type="PANTHER" id="PTHR46844">
    <property type="entry name" value="SLR5058 PROTEIN"/>
    <property type="match status" value="1"/>
</dbReference>
<reference evidence="5 6" key="1">
    <citation type="journal article" date="2018" name="Genome Biol. Evol.">
        <title>Complete Genome Sequence of Streptococcus ruminantium sp. nov. GUT-187T (=DSM 104980T =JCM 31869T), the Type Strain of S. ruminantium, and Comparison with Genome Sequences of Streptococcus suis Strains.</title>
        <authorList>
            <person name="Tohya M."/>
            <person name="Sekizaki T."/>
            <person name="Miyoshi-Akiyama T."/>
        </authorList>
    </citation>
    <scope>NUCLEOTIDE SEQUENCE [LARGE SCALE GENOMIC DNA]</scope>
    <source>
        <strain evidence="5 6">GUT187T</strain>
    </source>
</reference>
<dbReference type="RefSeq" id="WP_120171966.1">
    <property type="nucleotide sequence ID" value="NZ_AP018400.1"/>
</dbReference>
<dbReference type="CDD" id="cd06503">
    <property type="entry name" value="ATP-synt_Fo_b"/>
    <property type="match status" value="1"/>
</dbReference>
<evidence type="ECO:0000256" key="2">
    <source>
        <dbReference type="SAM" id="MobiDB-lite"/>
    </source>
</evidence>
<dbReference type="EMBL" id="AP018400">
    <property type="protein sequence ID" value="BBA93026.1"/>
    <property type="molecule type" value="Genomic_DNA"/>
</dbReference>
<dbReference type="NCBIfam" id="TIGR01168">
    <property type="entry name" value="YSIRK_signal"/>
    <property type="match status" value="1"/>
</dbReference>
<keyword evidence="3" id="KW-1133">Transmembrane helix</keyword>
<keyword evidence="3" id="KW-0472">Membrane</keyword>
<dbReference type="PANTHER" id="PTHR46844:SF1">
    <property type="entry name" value="SLR5058 PROTEIN"/>
    <property type="match status" value="1"/>
</dbReference>
<keyword evidence="3" id="KW-0812">Transmembrane</keyword>
<dbReference type="InterPro" id="IPR002931">
    <property type="entry name" value="Transglutaminase-like"/>
</dbReference>
<feature type="domain" description="Transglutaminase-like" evidence="4">
    <location>
        <begin position="311"/>
        <end position="372"/>
    </location>
</feature>
<feature type="compositionally biased region" description="Polar residues" evidence="2">
    <location>
        <begin position="999"/>
        <end position="1010"/>
    </location>
</feature>
<name>A0A2Z5TP59_9STRE</name>
<evidence type="ECO:0000313" key="5">
    <source>
        <dbReference type="EMBL" id="BBA93026.1"/>
    </source>
</evidence>
<evidence type="ECO:0000256" key="3">
    <source>
        <dbReference type="SAM" id="Phobius"/>
    </source>
</evidence>
<feature type="region of interest" description="Disordered" evidence="2">
    <location>
        <begin position="800"/>
        <end position="1051"/>
    </location>
</feature>
<dbReference type="GeneID" id="52229952"/>
<keyword evidence="1" id="KW-0732">Signal</keyword>
<proteinExistence type="predicted"/>
<gene>
    <name evidence="5" type="ORF">SR187_7110</name>
</gene>
<protein>
    <recommendedName>
        <fullName evidence="4">Transglutaminase-like domain-containing protein</fullName>
    </recommendedName>
</protein>
<dbReference type="InterPro" id="IPR038765">
    <property type="entry name" value="Papain-like_cys_pep_sf"/>
</dbReference>
<dbReference type="SUPFAM" id="SSF54001">
    <property type="entry name" value="Cysteine proteinases"/>
    <property type="match status" value="1"/>
</dbReference>
<evidence type="ECO:0000313" key="6">
    <source>
        <dbReference type="Proteomes" id="UP000269331"/>
    </source>
</evidence>
<dbReference type="Proteomes" id="UP000269331">
    <property type="component" value="Chromosome"/>
</dbReference>
<feature type="compositionally biased region" description="Polar residues" evidence="2">
    <location>
        <begin position="945"/>
        <end position="979"/>
    </location>
</feature>
<evidence type="ECO:0000256" key="1">
    <source>
        <dbReference type="ARBA" id="ARBA00022729"/>
    </source>
</evidence>
<feature type="compositionally biased region" description="Basic and acidic residues" evidence="2">
    <location>
        <begin position="1042"/>
        <end position="1051"/>
    </location>
</feature>
<organism evidence="5 6">
    <name type="scientific">Streptococcus ruminantium</name>
    <dbReference type="NCBI Taxonomy" id="1917441"/>
    <lineage>
        <taxon>Bacteria</taxon>
        <taxon>Bacillati</taxon>
        <taxon>Bacillota</taxon>
        <taxon>Bacilli</taxon>
        <taxon>Lactobacillales</taxon>
        <taxon>Streptococcaceae</taxon>
        <taxon>Streptococcus</taxon>
    </lineage>
</organism>
<feature type="compositionally biased region" description="Low complexity" evidence="2">
    <location>
        <begin position="980"/>
        <end position="998"/>
    </location>
</feature>